<keyword evidence="12" id="KW-1185">Reference proteome</keyword>
<feature type="region of interest" description="Disordered" evidence="7">
    <location>
        <begin position="635"/>
        <end position="710"/>
    </location>
</feature>
<dbReference type="CDD" id="cd18550">
    <property type="entry name" value="ABC_6TM_exporter_like"/>
    <property type="match status" value="1"/>
</dbReference>
<dbReference type="Pfam" id="PF00664">
    <property type="entry name" value="ABC_membrane"/>
    <property type="match status" value="1"/>
</dbReference>
<gene>
    <name evidence="11" type="ORF">GCM10009681_47390</name>
</gene>
<dbReference type="RefSeq" id="WP_344086155.1">
    <property type="nucleotide sequence ID" value="NZ_BAAALS010000028.1"/>
</dbReference>
<evidence type="ECO:0000256" key="2">
    <source>
        <dbReference type="ARBA" id="ARBA00022692"/>
    </source>
</evidence>
<evidence type="ECO:0000256" key="4">
    <source>
        <dbReference type="ARBA" id="ARBA00022840"/>
    </source>
</evidence>
<evidence type="ECO:0000259" key="10">
    <source>
        <dbReference type="PROSITE" id="PS50929"/>
    </source>
</evidence>
<evidence type="ECO:0000256" key="8">
    <source>
        <dbReference type="SAM" id="Phobius"/>
    </source>
</evidence>
<evidence type="ECO:0000256" key="3">
    <source>
        <dbReference type="ARBA" id="ARBA00022741"/>
    </source>
</evidence>
<dbReference type="PANTHER" id="PTHR43394">
    <property type="entry name" value="ATP-DEPENDENT PERMEASE MDL1, MITOCHONDRIAL"/>
    <property type="match status" value="1"/>
</dbReference>
<protein>
    <submittedName>
        <fullName evidence="11">ABC transporter ATP-binding protein</fullName>
    </submittedName>
</protein>
<dbReference type="InterPro" id="IPR039421">
    <property type="entry name" value="Type_1_exporter"/>
</dbReference>
<evidence type="ECO:0000256" key="5">
    <source>
        <dbReference type="ARBA" id="ARBA00022989"/>
    </source>
</evidence>
<evidence type="ECO:0000313" key="11">
    <source>
        <dbReference type="EMBL" id="GAA1770504.1"/>
    </source>
</evidence>
<dbReference type="InterPro" id="IPR027417">
    <property type="entry name" value="P-loop_NTPase"/>
</dbReference>
<dbReference type="Proteomes" id="UP001500655">
    <property type="component" value="Unassembled WGS sequence"/>
</dbReference>
<dbReference type="PANTHER" id="PTHR43394:SF1">
    <property type="entry name" value="ATP-BINDING CASSETTE SUB-FAMILY B MEMBER 10, MITOCHONDRIAL"/>
    <property type="match status" value="1"/>
</dbReference>
<dbReference type="Gene3D" id="1.20.1560.10">
    <property type="entry name" value="ABC transporter type 1, transmembrane domain"/>
    <property type="match status" value="1"/>
</dbReference>
<feature type="domain" description="ABC transporter" evidence="9">
    <location>
        <begin position="382"/>
        <end position="622"/>
    </location>
</feature>
<comment type="subcellular location">
    <subcellularLocation>
        <location evidence="1">Cell membrane</location>
        <topology evidence="1">Multi-pass membrane protein</topology>
    </subcellularLocation>
</comment>
<accession>A0ABN2KZP5</accession>
<name>A0ABN2KZP5_9ACTN</name>
<feature type="compositionally biased region" description="Pro residues" evidence="7">
    <location>
        <begin position="673"/>
        <end position="682"/>
    </location>
</feature>
<dbReference type="InterPro" id="IPR017871">
    <property type="entry name" value="ABC_transporter-like_CS"/>
</dbReference>
<dbReference type="InterPro" id="IPR003439">
    <property type="entry name" value="ABC_transporter-like_ATP-bd"/>
</dbReference>
<dbReference type="InterPro" id="IPR036640">
    <property type="entry name" value="ABC1_TM_sf"/>
</dbReference>
<dbReference type="PROSITE" id="PS50893">
    <property type="entry name" value="ABC_TRANSPORTER_2"/>
    <property type="match status" value="1"/>
</dbReference>
<evidence type="ECO:0000256" key="6">
    <source>
        <dbReference type="ARBA" id="ARBA00023136"/>
    </source>
</evidence>
<dbReference type="GO" id="GO:0005524">
    <property type="term" value="F:ATP binding"/>
    <property type="evidence" value="ECO:0007669"/>
    <property type="project" value="UniProtKB-KW"/>
</dbReference>
<feature type="transmembrane region" description="Helical" evidence="8">
    <location>
        <begin position="83"/>
        <end position="103"/>
    </location>
</feature>
<keyword evidence="3" id="KW-0547">Nucleotide-binding</keyword>
<feature type="domain" description="ABC transmembrane type-1" evidence="10">
    <location>
        <begin position="47"/>
        <end position="331"/>
    </location>
</feature>
<dbReference type="PROSITE" id="PS50929">
    <property type="entry name" value="ABC_TM1F"/>
    <property type="match status" value="1"/>
</dbReference>
<feature type="transmembrane region" description="Helical" evidence="8">
    <location>
        <begin position="170"/>
        <end position="199"/>
    </location>
</feature>
<keyword evidence="2 8" id="KW-0812">Transmembrane</keyword>
<dbReference type="Gene3D" id="3.40.50.300">
    <property type="entry name" value="P-loop containing nucleotide triphosphate hydrolases"/>
    <property type="match status" value="1"/>
</dbReference>
<comment type="caution">
    <text evidence="11">The sequence shown here is derived from an EMBL/GenBank/DDBJ whole genome shotgun (WGS) entry which is preliminary data.</text>
</comment>
<feature type="transmembrane region" description="Helical" evidence="8">
    <location>
        <begin position="46"/>
        <end position="71"/>
    </location>
</feature>
<keyword evidence="6 8" id="KW-0472">Membrane</keyword>
<dbReference type="Pfam" id="PF00005">
    <property type="entry name" value="ABC_tran"/>
    <property type="match status" value="1"/>
</dbReference>
<sequence>MIGGGGPLIQIRGGAGPEPDSDVKQQIRPGTVRRILPYARPYRWRVVMLLFFAVVDAVIIVTTPLLFKVLIDEGILPRDRGMVIAVALAVAGLAILQAGVGFAESWASAKVSEGLIYELRTKVFAHVQRQPLAFFTRAQTGSLVSRLNTDVVAAQQAVTSLLSMVVSSSLVLLLVLGTIFYLSWVLGVIALVVLPFFILPGRVVGRKLQKLLRESMQLDAEMGSLMHERFNVAGALLAKLYGRPDGEVGLFARKAGRVRDIGVVTSVYSRMLLVSVTLLASLATAVVYGLGGTLVVDGVFQIGTLVALAALLTRLFGPINQLSNVQAQAMTALVSFDRVFEVLDLQPLIVERAGARALPASATAPEITFDRVSFRYPRSSEVSLASLETIALPGRERADDAWVLNEVSFTAPAGKLTALVGPSGAGKTTITHLVPRLYDPNAGVVRVDGHDVRDLTLASLRENIGMVTQDAHMFHDTLRANLLYARPDATEQDLIEACRAAQIWDLIATLPNGLDTVVGDRGYRFSGGEKQRIAIARLLLKAPSVVVLDEATAHLDSESEAAVQEALRTALAGRTSLVIAHRLSTVREADQILVVDGGRIVERGTHDELMQAGGLYAELYETQFARQRAPQGELVGAGPRLYGPPPGEGGGTPHLYGPPPDGEDAGGPGLHLLPPPSGPPPGGRGLHPPQRRLMGPPPNGNGGGEPRQDY</sequence>
<reference evidence="11 12" key="1">
    <citation type="journal article" date="2019" name="Int. J. Syst. Evol. Microbiol.">
        <title>The Global Catalogue of Microorganisms (GCM) 10K type strain sequencing project: providing services to taxonomists for standard genome sequencing and annotation.</title>
        <authorList>
            <consortium name="The Broad Institute Genomics Platform"/>
            <consortium name="The Broad Institute Genome Sequencing Center for Infectious Disease"/>
            <person name="Wu L."/>
            <person name="Ma J."/>
        </authorList>
    </citation>
    <scope>NUCLEOTIDE SEQUENCE [LARGE SCALE GENOMIC DNA]</scope>
    <source>
        <strain evidence="11 12">JCM 13249</strain>
    </source>
</reference>
<dbReference type="InterPro" id="IPR011527">
    <property type="entry name" value="ABC1_TM_dom"/>
</dbReference>
<evidence type="ECO:0000256" key="7">
    <source>
        <dbReference type="SAM" id="MobiDB-lite"/>
    </source>
</evidence>
<dbReference type="InterPro" id="IPR003593">
    <property type="entry name" value="AAA+_ATPase"/>
</dbReference>
<dbReference type="SUPFAM" id="SSF90123">
    <property type="entry name" value="ABC transporter transmembrane region"/>
    <property type="match status" value="1"/>
</dbReference>
<feature type="transmembrane region" description="Helical" evidence="8">
    <location>
        <begin position="267"/>
        <end position="288"/>
    </location>
</feature>
<keyword evidence="4 11" id="KW-0067">ATP-binding</keyword>
<proteinExistence type="predicted"/>
<evidence type="ECO:0000256" key="1">
    <source>
        <dbReference type="ARBA" id="ARBA00004651"/>
    </source>
</evidence>
<evidence type="ECO:0000259" key="9">
    <source>
        <dbReference type="PROSITE" id="PS50893"/>
    </source>
</evidence>
<organism evidence="11 12">
    <name type="scientific">Luedemannella helvata</name>
    <dbReference type="NCBI Taxonomy" id="349315"/>
    <lineage>
        <taxon>Bacteria</taxon>
        <taxon>Bacillati</taxon>
        <taxon>Actinomycetota</taxon>
        <taxon>Actinomycetes</taxon>
        <taxon>Micromonosporales</taxon>
        <taxon>Micromonosporaceae</taxon>
        <taxon>Luedemannella</taxon>
    </lineage>
</organism>
<keyword evidence="5 8" id="KW-1133">Transmembrane helix</keyword>
<dbReference type="SUPFAM" id="SSF52540">
    <property type="entry name" value="P-loop containing nucleoside triphosphate hydrolases"/>
    <property type="match status" value="1"/>
</dbReference>
<evidence type="ECO:0000313" key="12">
    <source>
        <dbReference type="Proteomes" id="UP001500655"/>
    </source>
</evidence>
<feature type="compositionally biased region" description="Gly residues" evidence="7">
    <location>
        <begin position="700"/>
        <end position="710"/>
    </location>
</feature>
<dbReference type="EMBL" id="BAAALS010000028">
    <property type="protein sequence ID" value="GAA1770504.1"/>
    <property type="molecule type" value="Genomic_DNA"/>
</dbReference>
<dbReference type="PROSITE" id="PS00211">
    <property type="entry name" value="ABC_TRANSPORTER_1"/>
    <property type="match status" value="1"/>
</dbReference>
<dbReference type="SMART" id="SM00382">
    <property type="entry name" value="AAA"/>
    <property type="match status" value="1"/>
</dbReference>